<gene>
    <name evidence="3" type="ORF">C1645_876558</name>
</gene>
<keyword evidence="4" id="KW-1185">Reference proteome</keyword>
<organism evidence="3 4">
    <name type="scientific">Glomus cerebriforme</name>
    <dbReference type="NCBI Taxonomy" id="658196"/>
    <lineage>
        <taxon>Eukaryota</taxon>
        <taxon>Fungi</taxon>
        <taxon>Fungi incertae sedis</taxon>
        <taxon>Mucoromycota</taxon>
        <taxon>Glomeromycotina</taxon>
        <taxon>Glomeromycetes</taxon>
        <taxon>Glomerales</taxon>
        <taxon>Glomeraceae</taxon>
        <taxon>Glomus</taxon>
    </lineage>
</organism>
<proteinExistence type="predicted"/>
<feature type="region of interest" description="Disordered" evidence="2">
    <location>
        <begin position="57"/>
        <end position="108"/>
    </location>
</feature>
<evidence type="ECO:0000313" key="3">
    <source>
        <dbReference type="EMBL" id="RIA89707.1"/>
    </source>
</evidence>
<feature type="compositionally biased region" description="Low complexity" evidence="2">
    <location>
        <begin position="91"/>
        <end position="101"/>
    </location>
</feature>
<feature type="compositionally biased region" description="Basic residues" evidence="2">
    <location>
        <begin position="57"/>
        <end position="86"/>
    </location>
</feature>
<dbReference type="Proteomes" id="UP000265703">
    <property type="component" value="Unassembled WGS sequence"/>
</dbReference>
<dbReference type="OrthoDB" id="10587450at2759"/>
<name>A0A397T0X2_9GLOM</name>
<dbReference type="AlphaFoldDB" id="A0A397T0X2"/>
<protein>
    <submittedName>
        <fullName evidence="3">Uncharacterized protein</fullName>
    </submittedName>
</protein>
<feature type="coiled-coil region" evidence="1">
    <location>
        <begin position="325"/>
        <end position="428"/>
    </location>
</feature>
<reference evidence="3 4" key="1">
    <citation type="submission" date="2018-06" db="EMBL/GenBank/DDBJ databases">
        <title>Comparative genomics reveals the genomic features of Rhizophagus irregularis, R. cerebriforme, R. diaphanum and Gigaspora rosea, and their symbiotic lifestyle signature.</title>
        <authorList>
            <person name="Morin E."/>
            <person name="San Clemente H."/>
            <person name="Chen E.C.H."/>
            <person name="De La Providencia I."/>
            <person name="Hainaut M."/>
            <person name="Kuo A."/>
            <person name="Kohler A."/>
            <person name="Murat C."/>
            <person name="Tang N."/>
            <person name="Roy S."/>
            <person name="Loubradou J."/>
            <person name="Henrissat B."/>
            <person name="Grigoriev I.V."/>
            <person name="Corradi N."/>
            <person name="Roux C."/>
            <person name="Martin F.M."/>
        </authorList>
    </citation>
    <scope>NUCLEOTIDE SEQUENCE [LARGE SCALE GENOMIC DNA]</scope>
    <source>
        <strain evidence="3 4">DAOM 227022</strain>
    </source>
</reference>
<keyword evidence="1" id="KW-0175">Coiled coil</keyword>
<evidence type="ECO:0000313" key="4">
    <source>
        <dbReference type="Proteomes" id="UP000265703"/>
    </source>
</evidence>
<accession>A0A397T0X2</accession>
<dbReference type="EMBL" id="QKYT01000209">
    <property type="protein sequence ID" value="RIA89707.1"/>
    <property type="molecule type" value="Genomic_DNA"/>
</dbReference>
<comment type="caution">
    <text evidence="3">The sequence shown here is derived from an EMBL/GenBank/DDBJ whole genome shotgun (WGS) entry which is preliminary data.</text>
</comment>
<evidence type="ECO:0000256" key="1">
    <source>
        <dbReference type="SAM" id="Coils"/>
    </source>
</evidence>
<sequence length="484" mass="55388">MYIHAVRLEMSPDAPRDITFLDNYINDELISRLDIANANNANYAKLSKQMVNVIKKLHKSGRKPARKTSKTKKKKLKNKSKKKKSKKSEDSSSSSESSSSESESEAEAEINVNISQTKKKFHSKKEPTTDVVTVKCKIKHLVILTGTVDPGIATTPTESLGIVRNIPVNFAFRCTIYADFAIVKYPKPMLILPNTLLDKYNYDLLASKQELRLECNGKEFFIPINMHKDSQGSQNLSEDNDALKKMSYEELKKKLYSTLKSKEDLNELYINNKGDDSFRGSRQRLGGIYEQELKKKLYSALRSKAEINDLIKKLLAKYSDQRELEAKYSAKIKSLKSDIKTLKRELTLAHKASSTNKVQILSLEAKIHELKGKLEDIDLERTYHDLNVMGRVIEEPAQINLQSNSKEIDSLRLKLEQANENLSSKKYTIECMEKGIESSNSIFKWKIDIWFSERLKLMEKNRSLKDQLALKKKLRGTSHDEVDP</sequence>
<evidence type="ECO:0000256" key="2">
    <source>
        <dbReference type="SAM" id="MobiDB-lite"/>
    </source>
</evidence>